<dbReference type="InterPro" id="IPR058938">
    <property type="entry name" value="Helical_CED_Drosha"/>
</dbReference>
<dbReference type="PROSITE" id="PS50142">
    <property type="entry name" value="RNASE_3_2"/>
    <property type="match status" value="2"/>
</dbReference>
<name>A0ABM0K2J3_APLCA</name>
<evidence type="ECO:0000256" key="3">
    <source>
        <dbReference type="ARBA" id="ARBA00022759"/>
    </source>
</evidence>
<evidence type="ECO:0000256" key="5">
    <source>
        <dbReference type="ARBA" id="ARBA00022884"/>
    </source>
</evidence>
<dbReference type="PANTHER" id="PTHR11207">
    <property type="entry name" value="RIBONUCLEASE III"/>
    <property type="match status" value="1"/>
</dbReference>
<dbReference type="Proteomes" id="UP000694888">
    <property type="component" value="Unplaced"/>
</dbReference>
<feature type="compositionally biased region" description="Polar residues" evidence="8">
    <location>
        <begin position="207"/>
        <end position="239"/>
    </location>
</feature>
<evidence type="ECO:0000256" key="1">
    <source>
        <dbReference type="ARBA" id="ARBA00010183"/>
    </source>
</evidence>
<dbReference type="PANTHER" id="PTHR11207:SF0">
    <property type="entry name" value="RIBONUCLEASE 3"/>
    <property type="match status" value="1"/>
</dbReference>
<feature type="region of interest" description="Disordered" evidence="8">
    <location>
        <begin position="1"/>
        <end position="27"/>
    </location>
</feature>
<feature type="compositionally biased region" description="Basic residues" evidence="8">
    <location>
        <begin position="1510"/>
        <end position="1528"/>
    </location>
</feature>
<evidence type="ECO:0000256" key="6">
    <source>
        <dbReference type="PROSITE-ProRule" id="PRU00266"/>
    </source>
</evidence>
<keyword evidence="2" id="KW-0540">Nuclease</keyword>
<dbReference type="SMART" id="SM00535">
    <property type="entry name" value="RIBOc"/>
    <property type="match status" value="2"/>
</dbReference>
<keyword evidence="3" id="KW-0255">Endonuclease</keyword>
<feature type="compositionally biased region" description="Polar residues" evidence="8">
    <location>
        <begin position="323"/>
        <end position="337"/>
    </location>
</feature>
<dbReference type="SUPFAM" id="SSF54768">
    <property type="entry name" value="dsRNA-binding domain-like"/>
    <property type="match status" value="1"/>
</dbReference>
<dbReference type="CDD" id="cd00593">
    <property type="entry name" value="RIBOc"/>
    <property type="match status" value="2"/>
</dbReference>
<reference evidence="12" key="1">
    <citation type="submission" date="2025-08" db="UniProtKB">
        <authorList>
            <consortium name="RefSeq"/>
        </authorList>
    </citation>
    <scope>IDENTIFICATION</scope>
</reference>
<feature type="compositionally biased region" description="Polar residues" evidence="8">
    <location>
        <begin position="496"/>
        <end position="509"/>
    </location>
</feature>
<feature type="compositionally biased region" description="Low complexity" evidence="8">
    <location>
        <begin position="600"/>
        <end position="609"/>
    </location>
</feature>
<dbReference type="HAMAP" id="MF_00104">
    <property type="entry name" value="RNase_III"/>
    <property type="match status" value="1"/>
</dbReference>
<dbReference type="InterPro" id="IPR011907">
    <property type="entry name" value="RNase_III"/>
</dbReference>
<dbReference type="SMART" id="SM00358">
    <property type="entry name" value="DSRM"/>
    <property type="match status" value="1"/>
</dbReference>
<dbReference type="RefSeq" id="XP_005107264.1">
    <property type="nucleotide sequence ID" value="XM_005107207.3"/>
</dbReference>
<feature type="compositionally biased region" description="Acidic residues" evidence="8">
    <location>
        <begin position="610"/>
        <end position="623"/>
    </location>
</feature>
<dbReference type="GeneID" id="101846984"/>
<feature type="compositionally biased region" description="Basic and acidic residues" evidence="8">
    <location>
        <begin position="1497"/>
        <end position="1509"/>
    </location>
</feature>
<evidence type="ECO:0000256" key="7">
    <source>
        <dbReference type="SAM" id="Coils"/>
    </source>
</evidence>
<dbReference type="SUPFAM" id="SSF69065">
    <property type="entry name" value="RNase III domain-like"/>
    <property type="match status" value="2"/>
</dbReference>
<protein>
    <submittedName>
        <fullName evidence="12">Ribonuclease 3</fullName>
    </submittedName>
</protein>
<dbReference type="Pfam" id="PF00035">
    <property type="entry name" value="dsrm"/>
    <property type="match status" value="1"/>
</dbReference>
<feature type="region of interest" description="Disordered" evidence="8">
    <location>
        <begin position="85"/>
        <end position="127"/>
    </location>
</feature>
<feature type="domain" description="RNase III" evidence="10">
    <location>
        <begin position="1021"/>
        <end position="1201"/>
    </location>
</feature>
<feature type="coiled-coil region" evidence="7">
    <location>
        <begin position="956"/>
        <end position="983"/>
    </location>
</feature>
<dbReference type="Pfam" id="PF14622">
    <property type="entry name" value="Ribonucleas_3_3"/>
    <property type="match status" value="1"/>
</dbReference>
<evidence type="ECO:0000256" key="4">
    <source>
        <dbReference type="ARBA" id="ARBA00022801"/>
    </source>
</evidence>
<keyword evidence="11" id="KW-1185">Reference proteome</keyword>
<gene>
    <name evidence="12" type="primary">LOC101846984</name>
</gene>
<evidence type="ECO:0000313" key="11">
    <source>
        <dbReference type="Proteomes" id="UP000694888"/>
    </source>
</evidence>
<feature type="compositionally biased region" description="Low complexity" evidence="8">
    <location>
        <begin position="85"/>
        <end position="105"/>
    </location>
</feature>
<evidence type="ECO:0000313" key="12">
    <source>
        <dbReference type="RefSeq" id="XP_005107264.1"/>
    </source>
</evidence>
<dbReference type="InterPro" id="IPR044442">
    <property type="entry name" value="RNAse_III_DSRM__animal"/>
</dbReference>
<dbReference type="Pfam" id="PF26050">
    <property type="entry name" value="Helical_CED_Drosha"/>
    <property type="match status" value="1"/>
</dbReference>
<dbReference type="Gene3D" id="3.30.160.20">
    <property type="match status" value="1"/>
</dbReference>
<dbReference type="CDD" id="cd19877">
    <property type="entry name" value="DSRM_RNAse_III_meta_like"/>
    <property type="match status" value="1"/>
</dbReference>
<keyword evidence="4" id="KW-0378">Hydrolase</keyword>
<feature type="region of interest" description="Disordered" evidence="8">
    <location>
        <begin position="565"/>
        <end position="623"/>
    </location>
</feature>
<feature type="compositionally biased region" description="Basic and acidic residues" evidence="8">
    <location>
        <begin position="898"/>
        <end position="910"/>
    </location>
</feature>
<sequence>MRNNSRRTDLPNNANNAAMGRGGLPNNPALLQQQQFLLQQREQFLLRQQIIQREQLQRQRILRQQELLSQQQQQQQGLGAAISQLQQKTREQQQMQGLQQGPWQQNIPPSVRPGLAPASVAGAPSRLPINPPPLQDVIKRPPGFVPPPSATRDIVGGAGGGTVMGAWGNNNSGRFVTPQQAKGFAGGTVVSESMVKPHVGGFPLPLNPSQQTEIPRSSSVPNLQGGATSYKNLQPQGSPASEKMALAHGGSTFRKPSQFFDSAGSNSRSSSSDRYSDRNSQRSVSSRRSESSDRFSNRNDRKDGRGWQDSPRQRNCDPDQYGPNDSSRSSRYSEFNPSLSSSRDGGRSGGRDWSSRSSSRERSAHVLDSARGGRGRDFSRVSSSRDREKVPHGGRTPSPEPRSISRESSRDRESLRDRERSRDRATHSYGADRSRSERGSSEYNSSRRSLRSPRNRSPRDITRSQSQGPRDSSRGVSSSSGRHMQATAADFRTRDSSPSAGSRMSNAETTGADDLVVEEDETVIYFTRSCPADLYFTKQPGSGDTQASSRMIELENRFEEEVVRRAERMKASQPQEKETSCESNKPHHHHHHHHHHCSGHKSGSSSSESSSDEDDDDDDDDEGANQIMEEWEKRKKHPYSLHPELWFNIKGQANDGPLCRCSIKSRKSGIRHDIYPGEEPLPVCDPESNNLGQLWHYRVTLSPSTNLLTRVPTLIQHDDHEYIFEGFSIFSHKPLEHVPPCRLLRFNIEYTIRFLPEAPPENFTVRSLNLLGQFLFSEILELIDMDWSGPGGGCQRFHLLPRFSRTLPDSGCKEVLSMNTVLSFLLRSARMLVEEKRVEELLNCGDEQWRTFVDEVRGMIVTSPGMRPSSLRIDQLDRKMTEPSVPPSDDPESASQEKGAEKESKQDREEKQRFPLIIHQGYRPAQLSYAGDPAYRKAWKQYVKFRHLLNSKPKILADDKQRLKEQEERLQEIRMKKTMKREVTVELSSQNFLLTGLRADVCQHALMMPVLMSHLRFHLCLDVLENTLDYKFIDRTLLQLSLTHTSYRTNYGTNPDHTRNSLTNCGMRQVEYGDRRVHYQNTRKRGICILVDIMSRMGKQEETTSEIPHNERLEFLGDAVIEFLTSVHLFYMFPWLEEGGLTTYRMALVQNQHLALLAKKLKLQEFMLYVHGPDLCHESDLRHAMANCCEALMGALFLDGGIDVADKIFSGTLFDDEDVLLGTWNDLPQHVLQQEEPAGDRHWVKSSPILKKLETFEEAIGVKFTHIRLLAKAFTHRNIGVNPLTHGHNQRLEFLGDTVLQLVASEYLYKHYPEHHEGHLSLLRSSLVNSRTQGLVYDDLGMSEYVIFNENAVSDGIDMKTKQRADILESFVGSLFVDKGLDYCRTFCNVCFFPRLKDFILNQDWNDPKSQLQQCCLTLREVGGGEPDIPIYKVIESIGPTNTRKYVVAVYFRGSRLSTGTGHSIQQAEMAAATNALKKRAELFPILQHQRRFLERMRKDAGGDQPPEKKLRKNRPNQRRRKGTKKGT</sequence>
<feature type="compositionally biased region" description="Basic and acidic residues" evidence="8">
    <location>
        <begin position="565"/>
        <end position="580"/>
    </location>
</feature>
<dbReference type="InterPro" id="IPR014720">
    <property type="entry name" value="dsRBD_dom"/>
</dbReference>
<feature type="compositionally biased region" description="Basic and acidic residues" evidence="8">
    <location>
        <begin position="403"/>
        <end position="440"/>
    </location>
</feature>
<evidence type="ECO:0000259" key="9">
    <source>
        <dbReference type="PROSITE" id="PS50137"/>
    </source>
</evidence>
<evidence type="ECO:0000259" key="10">
    <source>
        <dbReference type="PROSITE" id="PS50142"/>
    </source>
</evidence>
<dbReference type="InterPro" id="IPR000999">
    <property type="entry name" value="RNase_III_dom"/>
</dbReference>
<evidence type="ECO:0000256" key="8">
    <source>
        <dbReference type="SAM" id="MobiDB-lite"/>
    </source>
</evidence>
<feature type="compositionally biased region" description="Basic and acidic residues" evidence="8">
    <location>
        <begin position="344"/>
        <end position="365"/>
    </location>
</feature>
<dbReference type="Pfam" id="PF00636">
    <property type="entry name" value="Ribonuclease_3"/>
    <property type="match status" value="1"/>
</dbReference>
<dbReference type="InterPro" id="IPR036389">
    <property type="entry name" value="RNase_III_sf"/>
</dbReference>
<feature type="region of interest" description="Disordered" evidence="8">
    <location>
        <begin position="201"/>
        <end position="515"/>
    </location>
</feature>
<keyword evidence="7" id="KW-0175">Coiled coil</keyword>
<feature type="compositionally biased region" description="Basic and acidic residues" evidence="8">
    <location>
        <begin position="374"/>
        <end position="391"/>
    </location>
</feature>
<accession>A0ABM0K2J3</accession>
<dbReference type="Gene3D" id="1.10.1520.10">
    <property type="entry name" value="Ribonuclease III domain"/>
    <property type="match status" value="2"/>
</dbReference>
<dbReference type="PROSITE" id="PS00517">
    <property type="entry name" value="RNASE_3_1"/>
    <property type="match status" value="1"/>
</dbReference>
<feature type="domain" description="RNase III" evidence="10">
    <location>
        <begin position="1253"/>
        <end position="1380"/>
    </location>
</feature>
<evidence type="ECO:0000256" key="2">
    <source>
        <dbReference type="ARBA" id="ARBA00022722"/>
    </source>
</evidence>
<organism evidence="11 12">
    <name type="scientific">Aplysia californica</name>
    <name type="common">California sea hare</name>
    <dbReference type="NCBI Taxonomy" id="6500"/>
    <lineage>
        <taxon>Eukaryota</taxon>
        <taxon>Metazoa</taxon>
        <taxon>Spiralia</taxon>
        <taxon>Lophotrochozoa</taxon>
        <taxon>Mollusca</taxon>
        <taxon>Gastropoda</taxon>
        <taxon>Heterobranchia</taxon>
        <taxon>Euthyneura</taxon>
        <taxon>Tectipleura</taxon>
        <taxon>Aplysiida</taxon>
        <taxon>Aplysioidea</taxon>
        <taxon>Aplysiidae</taxon>
        <taxon>Aplysia</taxon>
    </lineage>
</organism>
<feature type="compositionally biased region" description="Basic and acidic residues" evidence="8">
    <location>
        <begin position="287"/>
        <end position="317"/>
    </location>
</feature>
<feature type="region of interest" description="Disordered" evidence="8">
    <location>
        <begin position="1497"/>
        <end position="1528"/>
    </location>
</feature>
<comment type="similarity">
    <text evidence="1">Belongs to the ribonuclease III family.</text>
</comment>
<feature type="domain" description="DRBM" evidence="9">
    <location>
        <begin position="1407"/>
        <end position="1482"/>
    </location>
</feature>
<proteinExistence type="inferred from homology"/>
<feature type="region of interest" description="Disordered" evidence="8">
    <location>
        <begin position="879"/>
        <end position="910"/>
    </location>
</feature>
<feature type="compositionally biased region" description="Basic residues" evidence="8">
    <location>
        <begin position="586"/>
        <end position="599"/>
    </location>
</feature>
<dbReference type="PROSITE" id="PS50137">
    <property type="entry name" value="DS_RBD"/>
    <property type="match status" value="1"/>
</dbReference>
<feature type="compositionally biased region" description="Low complexity" evidence="8">
    <location>
        <begin position="468"/>
        <end position="482"/>
    </location>
</feature>
<keyword evidence="5 6" id="KW-0694">RNA-binding</keyword>